<keyword evidence="1" id="KW-0812">Transmembrane</keyword>
<dbReference type="EMBL" id="BEGY01000003">
    <property type="protein sequence ID" value="GAX73382.1"/>
    <property type="molecule type" value="Genomic_DNA"/>
</dbReference>
<name>A0A250WRT3_9CHLO</name>
<reference evidence="3 4" key="1">
    <citation type="submission" date="2017-08" db="EMBL/GenBank/DDBJ databases">
        <title>Acidophilic green algal genome provides insights into adaptation to an acidic environment.</title>
        <authorList>
            <person name="Hirooka S."/>
            <person name="Hirose Y."/>
            <person name="Kanesaki Y."/>
            <person name="Higuchi S."/>
            <person name="Fujiwara T."/>
            <person name="Onuma R."/>
            <person name="Era A."/>
            <person name="Ohbayashi R."/>
            <person name="Uzuka A."/>
            <person name="Nozaki H."/>
            <person name="Yoshikawa H."/>
            <person name="Miyagishima S.Y."/>
        </authorList>
    </citation>
    <scope>NUCLEOTIDE SEQUENCE [LARGE SCALE GENOMIC DNA]</scope>
    <source>
        <strain evidence="3 4">NIES-2499</strain>
    </source>
</reference>
<feature type="chain" id="PRO_5012919523" description="Pherophorin domain-containing protein" evidence="2">
    <location>
        <begin position="31"/>
        <end position="523"/>
    </location>
</feature>
<sequence>MLLRLPFISGYQNILRLCLLVLIAEDRVIAVRFQSIKNARSLLANYNPSACSCLEPAVVSGTCSSSEIPTTFQSSNGSYVACAPFPVFDPFTLSVEWSICVSSLCLPSGYQASGYTISVSAATIENINMLAISTQMTVSAASSQGASFSSFSLSPSGSNASQELVLVNGSITMDVSVPTSGWSSLTLLVSVDANASYPATLALILSSSALAGQPPSKPVPPSPPPPINPPPGNVPLGSTIYQAITNYLVGYQLGASSVTPFLHDNVAVSLSGYYITVTAGYSSYSEVGSCSSASVQAYSQAVAAGGFNVSSVICSFLPAQVSTTCTGGLVVQMSVTIFISDSSQVQGASQQLGAFLTSSPASNGLGASCITNSSLFIGPSSGLVFSQLTTVDSGVNASLVDQLLVICENSQTLNTPTLASSLNLSPLQLTVLSCSLNIIYAPNEPPYQPPEAPPLTRYPYSVWKSAVLGGVLGAVFLLEVIVLAVWMWRSKREQKRAEAALAMTFQGHYQQVGGGLKDHAWQH</sequence>
<dbReference type="AlphaFoldDB" id="A0A250WRT3"/>
<proteinExistence type="predicted"/>
<keyword evidence="1" id="KW-0472">Membrane</keyword>
<evidence type="ECO:0000313" key="3">
    <source>
        <dbReference type="EMBL" id="GAX73382.1"/>
    </source>
</evidence>
<dbReference type="Proteomes" id="UP000232323">
    <property type="component" value="Unassembled WGS sequence"/>
</dbReference>
<evidence type="ECO:0000256" key="1">
    <source>
        <dbReference type="SAM" id="Phobius"/>
    </source>
</evidence>
<evidence type="ECO:0000313" key="4">
    <source>
        <dbReference type="Proteomes" id="UP000232323"/>
    </source>
</evidence>
<organism evidence="3 4">
    <name type="scientific">Chlamydomonas eustigma</name>
    <dbReference type="NCBI Taxonomy" id="1157962"/>
    <lineage>
        <taxon>Eukaryota</taxon>
        <taxon>Viridiplantae</taxon>
        <taxon>Chlorophyta</taxon>
        <taxon>core chlorophytes</taxon>
        <taxon>Chlorophyceae</taxon>
        <taxon>CS clade</taxon>
        <taxon>Chlamydomonadales</taxon>
        <taxon>Chlamydomonadaceae</taxon>
        <taxon>Chlamydomonas</taxon>
    </lineage>
</organism>
<keyword evidence="4" id="KW-1185">Reference proteome</keyword>
<comment type="caution">
    <text evidence="3">The sequence shown here is derived from an EMBL/GenBank/DDBJ whole genome shotgun (WGS) entry which is preliminary data.</text>
</comment>
<evidence type="ECO:0008006" key="5">
    <source>
        <dbReference type="Google" id="ProtNLM"/>
    </source>
</evidence>
<evidence type="ECO:0000256" key="2">
    <source>
        <dbReference type="SAM" id="SignalP"/>
    </source>
</evidence>
<gene>
    <name evidence="3" type="ORF">CEUSTIGMA_g835.t1</name>
</gene>
<accession>A0A250WRT3</accession>
<keyword evidence="2" id="KW-0732">Signal</keyword>
<protein>
    <recommendedName>
        <fullName evidence="5">Pherophorin domain-containing protein</fullName>
    </recommendedName>
</protein>
<feature type="signal peptide" evidence="2">
    <location>
        <begin position="1"/>
        <end position="30"/>
    </location>
</feature>
<keyword evidence="1" id="KW-1133">Transmembrane helix</keyword>
<feature type="transmembrane region" description="Helical" evidence="1">
    <location>
        <begin position="466"/>
        <end position="488"/>
    </location>
</feature>